<evidence type="ECO:0000256" key="6">
    <source>
        <dbReference type="ARBA" id="ARBA00022692"/>
    </source>
</evidence>
<proteinExistence type="predicted"/>
<comment type="subcellular location">
    <subcellularLocation>
        <location evidence="1">Membrane</location>
        <topology evidence="1">Multi-pass membrane protein</topology>
    </subcellularLocation>
</comment>
<organism evidence="10 11">
    <name type="scientific">Aquimixticola soesokkakensis</name>
    <dbReference type="NCBI Taxonomy" id="1519096"/>
    <lineage>
        <taxon>Bacteria</taxon>
        <taxon>Pseudomonadati</taxon>
        <taxon>Pseudomonadota</taxon>
        <taxon>Alphaproteobacteria</taxon>
        <taxon>Rhodobacterales</taxon>
        <taxon>Paracoccaceae</taxon>
        <taxon>Aquimixticola</taxon>
    </lineage>
</organism>
<evidence type="ECO:0000313" key="10">
    <source>
        <dbReference type="EMBL" id="SLN48301.1"/>
    </source>
</evidence>
<gene>
    <name evidence="10" type="ORF">AQS8620_02017</name>
</gene>
<dbReference type="InterPro" id="IPR025993">
    <property type="entry name" value="Ceramide_glucosylTrfase"/>
</dbReference>
<keyword evidence="4" id="KW-0328">Glycosyltransferase</keyword>
<evidence type="ECO:0000256" key="4">
    <source>
        <dbReference type="ARBA" id="ARBA00022676"/>
    </source>
</evidence>
<dbReference type="AlphaFoldDB" id="A0A1Y5SUR1"/>
<dbReference type="PANTHER" id="PTHR12726">
    <property type="entry name" value="CERAMIDE GLUCOSYLTRANSFERASE"/>
    <property type="match status" value="1"/>
</dbReference>
<keyword evidence="5" id="KW-0808">Transferase</keyword>
<evidence type="ECO:0000256" key="5">
    <source>
        <dbReference type="ARBA" id="ARBA00022679"/>
    </source>
</evidence>
<dbReference type="GO" id="GO:0008120">
    <property type="term" value="F:ceramide glucosyltransferase activity"/>
    <property type="evidence" value="ECO:0007669"/>
    <property type="project" value="TreeGrafter"/>
</dbReference>
<feature type="transmembrane region" description="Helical" evidence="9">
    <location>
        <begin position="278"/>
        <end position="301"/>
    </location>
</feature>
<dbReference type="RefSeq" id="WP_085836718.1">
    <property type="nucleotide sequence ID" value="NZ_FWFS01000007.1"/>
</dbReference>
<evidence type="ECO:0000256" key="1">
    <source>
        <dbReference type="ARBA" id="ARBA00004141"/>
    </source>
</evidence>
<feature type="transmembrane region" description="Helical" evidence="9">
    <location>
        <begin position="307"/>
        <end position="330"/>
    </location>
</feature>
<feature type="transmembrane region" description="Helical" evidence="9">
    <location>
        <begin position="6"/>
        <end position="28"/>
    </location>
</feature>
<evidence type="ECO:0000313" key="11">
    <source>
        <dbReference type="Proteomes" id="UP000193862"/>
    </source>
</evidence>
<evidence type="ECO:0000256" key="9">
    <source>
        <dbReference type="SAM" id="Phobius"/>
    </source>
</evidence>
<evidence type="ECO:0000256" key="3">
    <source>
        <dbReference type="ARBA" id="ARBA00004991"/>
    </source>
</evidence>
<dbReference type="InterPro" id="IPR029044">
    <property type="entry name" value="Nucleotide-diphossugar_trans"/>
</dbReference>
<dbReference type="Pfam" id="PF13506">
    <property type="entry name" value="Glyco_transf_21"/>
    <property type="match status" value="1"/>
</dbReference>
<reference evidence="10 11" key="1">
    <citation type="submission" date="2017-03" db="EMBL/GenBank/DDBJ databases">
        <authorList>
            <person name="Afonso C.L."/>
            <person name="Miller P.J."/>
            <person name="Scott M.A."/>
            <person name="Spackman E."/>
            <person name="Goraichik I."/>
            <person name="Dimitrov K.M."/>
            <person name="Suarez D.L."/>
            <person name="Swayne D.E."/>
        </authorList>
    </citation>
    <scope>NUCLEOTIDE SEQUENCE [LARGE SCALE GENOMIC DNA]</scope>
    <source>
        <strain evidence="10 11">CECT 8620</strain>
    </source>
</reference>
<evidence type="ECO:0000256" key="8">
    <source>
        <dbReference type="ARBA" id="ARBA00023136"/>
    </source>
</evidence>
<keyword evidence="6 9" id="KW-0812">Transmembrane</keyword>
<keyword evidence="7 9" id="KW-1133">Transmembrane helix</keyword>
<dbReference type="EMBL" id="FWFS01000007">
    <property type="protein sequence ID" value="SLN48301.1"/>
    <property type="molecule type" value="Genomic_DNA"/>
</dbReference>
<dbReference type="PANTHER" id="PTHR12726:SF0">
    <property type="entry name" value="CERAMIDE GLUCOSYLTRANSFERASE"/>
    <property type="match status" value="1"/>
</dbReference>
<dbReference type="SUPFAM" id="SSF53448">
    <property type="entry name" value="Nucleotide-diphospho-sugar transferases"/>
    <property type="match status" value="1"/>
</dbReference>
<dbReference type="GO" id="GO:0006679">
    <property type="term" value="P:glucosylceramide biosynthetic process"/>
    <property type="evidence" value="ECO:0007669"/>
    <property type="project" value="TreeGrafter"/>
</dbReference>
<evidence type="ECO:0008006" key="12">
    <source>
        <dbReference type="Google" id="ProtNLM"/>
    </source>
</evidence>
<comment type="pathway">
    <text evidence="2">Lipid metabolism; sphingolipid metabolism.</text>
</comment>
<evidence type="ECO:0000256" key="2">
    <source>
        <dbReference type="ARBA" id="ARBA00004760"/>
    </source>
</evidence>
<accession>A0A1Y5SUR1</accession>
<evidence type="ECO:0000256" key="7">
    <source>
        <dbReference type="ARBA" id="ARBA00022989"/>
    </source>
</evidence>
<name>A0A1Y5SUR1_9RHOB</name>
<dbReference type="Gene3D" id="3.90.550.10">
    <property type="entry name" value="Spore Coat Polysaccharide Biosynthesis Protein SpsA, Chain A"/>
    <property type="match status" value="1"/>
</dbReference>
<sequence length="378" mass="40667">MGLLWIILGLFALAALLVHVVTCAVVAVRFRKRPAPPVAAPLPLSILRPVCGDDPLMEETLETSFAGLRAPSEVIFCLASASDPALPTVRRVVARHADVARVLIGETQISGNPKLNNLHKGWHAATQDHVVMIDSNVLLPQDYLQILSATWQAGGAQVGLVTSPPVAIRAPDFGARLEAACLNTYQDRWQLAADSFGMGYAQGKVLMWRKDFLDARGGLAALSHNLAEDVASTKVVRSAGLRVRVLAQPFAQPLGPRSFAAVWQRQVRWAKVRRDGFAALYGAELLSMALVPFLALLALVLGGQAPLVLAVLFILVWYGSEWALAAVAGWPCGPKDRVAWVARDLLLPAIWGAGYAGRSFEWRGNAMGAGPQRAKDLS</sequence>
<comment type="pathway">
    <text evidence="3">Sphingolipid metabolism.</text>
</comment>
<keyword evidence="11" id="KW-1185">Reference proteome</keyword>
<keyword evidence="8 9" id="KW-0472">Membrane</keyword>
<dbReference type="OrthoDB" id="9814255at2"/>
<dbReference type="Proteomes" id="UP000193862">
    <property type="component" value="Unassembled WGS sequence"/>
</dbReference>
<protein>
    <recommendedName>
        <fullName evidence="12">Ceramide glucosyltransferase</fullName>
    </recommendedName>
</protein>
<dbReference type="GO" id="GO:0016020">
    <property type="term" value="C:membrane"/>
    <property type="evidence" value="ECO:0007669"/>
    <property type="project" value="UniProtKB-SubCell"/>
</dbReference>